<feature type="binding site" evidence="10 13">
    <location>
        <position position="64"/>
    </location>
    <ligand>
        <name>a divalent metal cation</name>
        <dbReference type="ChEBI" id="CHEBI:60240"/>
    </ligand>
</feature>
<dbReference type="GO" id="GO:0006098">
    <property type="term" value="P:pentose-phosphate shunt"/>
    <property type="evidence" value="ECO:0007669"/>
    <property type="project" value="UniProtKB-UniRule"/>
</dbReference>
<dbReference type="PROSITE" id="PS01085">
    <property type="entry name" value="RIBUL_P_3_EPIMER_1"/>
    <property type="match status" value="1"/>
</dbReference>
<evidence type="ECO:0000256" key="3">
    <source>
        <dbReference type="ARBA" id="ARBA00001941"/>
    </source>
</evidence>
<comment type="cofactor">
    <cofactor evidence="4">
        <name>Zn(2+)</name>
        <dbReference type="ChEBI" id="CHEBI:29105"/>
    </cofactor>
</comment>
<name>A0A1J1DR03_9BACT</name>
<dbReference type="OrthoDB" id="1645589at2"/>
<proteinExistence type="inferred from homology"/>
<dbReference type="NCBIfam" id="TIGR01163">
    <property type="entry name" value="rpe"/>
    <property type="match status" value="1"/>
</dbReference>
<dbReference type="EC" id="5.1.3.1" evidence="7 10"/>
<keyword evidence="9 10" id="KW-0413">Isomerase</keyword>
<comment type="pathway">
    <text evidence="10">Carbohydrate degradation.</text>
</comment>
<evidence type="ECO:0000256" key="13">
    <source>
        <dbReference type="PIRSR" id="PIRSR001461-2"/>
    </source>
</evidence>
<keyword evidence="13" id="KW-0862">Zinc</keyword>
<feature type="binding site" evidence="10 14">
    <location>
        <position position="64"/>
    </location>
    <ligand>
        <name>substrate</name>
    </ligand>
</feature>
<keyword evidence="16" id="KW-1185">Reference proteome</keyword>
<feature type="active site" description="Proton donor" evidence="10 12">
    <location>
        <position position="174"/>
    </location>
</feature>
<dbReference type="InterPro" id="IPR026019">
    <property type="entry name" value="Ribul_P_3_epim"/>
</dbReference>
<dbReference type="InterPro" id="IPR000056">
    <property type="entry name" value="Ribul_P_3_epim-like"/>
</dbReference>
<feature type="binding site" evidence="10 13">
    <location>
        <position position="31"/>
    </location>
    <ligand>
        <name>a divalent metal cation</name>
        <dbReference type="ChEBI" id="CHEBI:60240"/>
    </ligand>
</feature>
<comment type="cofactor">
    <cofactor evidence="2">
        <name>Mn(2+)</name>
        <dbReference type="ChEBI" id="CHEBI:29035"/>
    </cofactor>
</comment>
<evidence type="ECO:0000256" key="7">
    <source>
        <dbReference type="ARBA" id="ARBA00013188"/>
    </source>
</evidence>
<evidence type="ECO:0000256" key="4">
    <source>
        <dbReference type="ARBA" id="ARBA00001947"/>
    </source>
</evidence>
<sequence>MILSPSLLSADLSCLVAELSALEDAGVRWLHLDIMDGSFVPNITFGPPLIRAIRPHSRLFFDVHLMIEYPARYLHDFRDAGADMLVLHAEADRNPRRTLAAIRDMGLKSGLAFNPGTDISSLRWLAPDLDMLLLMGVNPGFSGQSFLPEAYDKIRAARALLAATGAQDTPVQVDGGVCPENTAAIMEAGADILVSGSAFFGHKPYDARLAAFMRAAEHLPPRPALDKACGWRREPPASC</sequence>
<dbReference type="InterPro" id="IPR013785">
    <property type="entry name" value="Aldolase_TIM"/>
</dbReference>
<feature type="active site" description="Proton acceptor" evidence="10 12">
    <location>
        <position position="33"/>
    </location>
</feature>
<evidence type="ECO:0000256" key="12">
    <source>
        <dbReference type="PIRSR" id="PIRSR001461-1"/>
    </source>
</evidence>
<keyword evidence="10 11" id="KW-0119">Carbohydrate metabolism</keyword>
<comment type="cofactor">
    <cofactor evidence="10 13">
        <name>a divalent metal cation</name>
        <dbReference type="ChEBI" id="CHEBI:60240"/>
    </cofactor>
    <text evidence="10 13">Binds 1 divalent metal cation per subunit.</text>
</comment>
<evidence type="ECO:0000256" key="5">
    <source>
        <dbReference type="ARBA" id="ARBA00001954"/>
    </source>
</evidence>
<evidence type="ECO:0000256" key="6">
    <source>
        <dbReference type="ARBA" id="ARBA00009541"/>
    </source>
</evidence>
<dbReference type="GO" id="GO:0019323">
    <property type="term" value="P:pentose catabolic process"/>
    <property type="evidence" value="ECO:0007669"/>
    <property type="project" value="UniProtKB-UniRule"/>
</dbReference>
<dbReference type="Proteomes" id="UP000242645">
    <property type="component" value="Chromosome"/>
</dbReference>
<evidence type="ECO:0000256" key="10">
    <source>
        <dbReference type="HAMAP-Rule" id="MF_02227"/>
    </source>
</evidence>
<comment type="function">
    <text evidence="10">Catalyzes the reversible epimerization of D-ribulose 5-phosphate to D-xylulose 5-phosphate.</text>
</comment>
<dbReference type="NCBIfam" id="NF004076">
    <property type="entry name" value="PRK05581.1-4"/>
    <property type="match status" value="1"/>
</dbReference>
<comment type="similarity">
    <text evidence="6 10 11">Belongs to the ribulose-phosphate 3-epimerase family.</text>
</comment>
<dbReference type="CDD" id="cd00429">
    <property type="entry name" value="RPE"/>
    <property type="match status" value="1"/>
</dbReference>
<evidence type="ECO:0000256" key="8">
    <source>
        <dbReference type="ARBA" id="ARBA00022723"/>
    </source>
</evidence>
<organism evidence="15 16">
    <name type="scientific">Candidatus Desulfovibrio trichonymphae</name>
    <dbReference type="NCBI Taxonomy" id="1725232"/>
    <lineage>
        <taxon>Bacteria</taxon>
        <taxon>Pseudomonadati</taxon>
        <taxon>Thermodesulfobacteriota</taxon>
        <taxon>Desulfovibrionia</taxon>
        <taxon>Desulfovibrionales</taxon>
        <taxon>Desulfovibrionaceae</taxon>
        <taxon>Desulfovibrio</taxon>
    </lineage>
</organism>
<dbReference type="PANTHER" id="PTHR11749">
    <property type="entry name" value="RIBULOSE-5-PHOSPHATE-3-EPIMERASE"/>
    <property type="match status" value="1"/>
</dbReference>
<feature type="binding site" evidence="14">
    <location>
        <position position="176"/>
    </location>
    <ligand>
        <name>substrate</name>
    </ligand>
</feature>
<dbReference type="AlphaFoldDB" id="A0A1J1DR03"/>
<keyword evidence="13" id="KW-0464">Manganese</keyword>
<gene>
    <name evidence="10 15" type="primary">rpe</name>
    <name evidence="15" type="ORF">RSDT_0767</name>
</gene>
<dbReference type="HAMAP" id="MF_02227">
    <property type="entry name" value="RPE"/>
    <property type="match status" value="1"/>
</dbReference>
<feature type="binding site" evidence="10 13">
    <location>
        <position position="174"/>
    </location>
    <ligand>
        <name>a divalent metal cation</name>
        <dbReference type="ChEBI" id="CHEBI:60240"/>
    </ligand>
</feature>
<evidence type="ECO:0000256" key="1">
    <source>
        <dbReference type="ARBA" id="ARBA00001782"/>
    </source>
</evidence>
<reference evidence="15 16" key="1">
    <citation type="journal article" date="2017" name="ISME J.">
        <title>Genome of 'Ca. Desulfovibrio trichonymphae', an H2-oxidizing bacterium in a tripartite symbiotic system within a protist cell in the termite gut.</title>
        <authorList>
            <person name="Kuwahara H."/>
            <person name="Yuki M."/>
            <person name="Izawa K."/>
            <person name="Ohkuma M."/>
            <person name="Hongoh Y."/>
        </authorList>
    </citation>
    <scope>NUCLEOTIDE SEQUENCE [LARGE SCALE GENOMIC DNA]</scope>
    <source>
        <strain evidence="15 16">Rs-N31</strain>
    </source>
</reference>
<dbReference type="EMBL" id="AP017368">
    <property type="protein sequence ID" value="BAV92279.1"/>
    <property type="molecule type" value="Genomic_DNA"/>
</dbReference>
<dbReference type="Pfam" id="PF00834">
    <property type="entry name" value="Ribul_P_3_epim"/>
    <property type="match status" value="1"/>
</dbReference>
<dbReference type="Gene3D" id="3.20.20.70">
    <property type="entry name" value="Aldolase class I"/>
    <property type="match status" value="1"/>
</dbReference>
<dbReference type="GO" id="GO:0046872">
    <property type="term" value="F:metal ion binding"/>
    <property type="evidence" value="ECO:0007669"/>
    <property type="project" value="UniProtKB-UniRule"/>
</dbReference>
<comment type="cofactor">
    <cofactor evidence="3">
        <name>Co(2+)</name>
        <dbReference type="ChEBI" id="CHEBI:48828"/>
    </cofactor>
</comment>
<dbReference type="GO" id="GO:0005737">
    <property type="term" value="C:cytoplasm"/>
    <property type="evidence" value="ECO:0007669"/>
    <property type="project" value="UniProtKB-ARBA"/>
</dbReference>
<dbReference type="InterPro" id="IPR011060">
    <property type="entry name" value="RibuloseP-bd_barrel"/>
</dbReference>
<protein>
    <recommendedName>
        <fullName evidence="7 10">Ribulose-phosphate 3-epimerase</fullName>
        <ecNumber evidence="7 10">5.1.3.1</ecNumber>
    </recommendedName>
</protein>
<evidence type="ECO:0000256" key="9">
    <source>
        <dbReference type="ARBA" id="ARBA00023235"/>
    </source>
</evidence>
<keyword evidence="13" id="KW-0170">Cobalt</keyword>
<evidence type="ECO:0000313" key="15">
    <source>
        <dbReference type="EMBL" id="BAV92279.1"/>
    </source>
</evidence>
<feature type="binding site" evidence="10 14">
    <location>
        <position position="6"/>
    </location>
    <ligand>
        <name>substrate</name>
    </ligand>
</feature>
<dbReference type="GO" id="GO:0004750">
    <property type="term" value="F:D-ribulose-phosphate 3-epimerase activity"/>
    <property type="evidence" value="ECO:0007669"/>
    <property type="project" value="UniProtKB-UniRule"/>
</dbReference>
<evidence type="ECO:0000256" key="2">
    <source>
        <dbReference type="ARBA" id="ARBA00001936"/>
    </source>
</evidence>
<keyword evidence="8 10" id="KW-0479">Metal-binding</keyword>
<feature type="binding site" evidence="10 14">
    <location>
        <begin position="140"/>
        <end position="143"/>
    </location>
    <ligand>
        <name>substrate</name>
    </ligand>
</feature>
<comment type="cofactor">
    <cofactor evidence="5">
        <name>Fe(2+)</name>
        <dbReference type="ChEBI" id="CHEBI:29033"/>
    </cofactor>
</comment>
<dbReference type="FunFam" id="3.20.20.70:FF:000004">
    <property type="entry name" value="Ribulose-phosphate 3-epimerase"/>
    <property type="match status" value="1"/>
</dbReference>
<comment type="catalytic activity">
    <reaction evidence="1 10 11">
        <text>D-ribulose 5-phosphate = D-xylulose 5-phosphate</text>
        <dbReference type="Rhea" id="RHEA:13677"/>
        <dbReference type="ChEBI" id="CHEBI:57737"/>
        <dbReference type="ChEBI" id="CHEBI:58121"/>
        <dbReference type="EC" id="5.1.3.1"/>
    </reaction>
</comment>
<dbReference type="RefSeq" id="WP_096399791.1">
    <property type="nucleotide sequence ID" value="NZ_AP017368.1"/>
</dbReference>
<accession>A0A1J1DR03</accession>
<feature type="binding site" evidence="10 13">
    <location>
        <position position="33"/>
    </location>
    <ligand>
        <name>a divalent metal cation</name>
        <dbReference type="ChEBI" id="CHEBI:60240"/>
    </ligand>
</feature>
<evidence type="ECO:0000256" key="11">
    <source>
        <dbReference type="PIRNR" id="PIRNR001461"/>
    </source>
</evidence>
<dbReference type="PIRSF" id="PIRSF001461">
    <property type="entry name" value="RPE"/>
    <property type="match status" value="1"/>
</dbReference>
<dbReference type="KEGG" id="dtr:RSDT_0767"/>
<evidence type="ECO:0000256" key="14">
    <source>
        <dbReference type="PIRSR" id="PIRSR001461-3"/>
    </source>
</evidence>
<feature type="binding site" evidence="10">
    <location>
        <begin position="174"/>
        <end position="176"/>
    </location>
    <ligand>
        <name>substrate</name>
    </ligand>
</feature>
<dbReference type="SUPFAM" id="SSF51366">
    <property type="entry name" value="Ribulose-phoshate binding barrel"/>
    <property type="match status" value="1"/>
</dbReference>
<feature type="binding site" evidence="10 14">
    <location>
        <begin position="196"/>
        <end position="197"/>
    </location>
    <ligand>
        <name>substrate</name>
    </ligand>
</feature>
<evidence type="ECO:0000313" key="16">
    <source>
        <dbReference type="Proteomes" id="UP000242645"/>
    </source>
</evidence>